<feature type="transmembrane region" description="Helical" evidence="7">
    <location>
        <begin position="380"/>
        <end position="400"/>
    </location>
</feature>
<name>A0A126ZWF9_9MICC</name>
<organism evidence="9 10">
    <name type="scientific">Sinomonas atrocyanea</name>
    <dbReference type="NCBI Taxonomy" id="37927"/>
    <lineage>
        <taxon>Bacteria</taxon>
        <taxon>Bacillati</taxon>
        <taxon>Actinomycetota</taxon>
        <taxon>Actinomycetes</taxon>
        <taxon>Micrococcales</taxon>
        <taxon>Micrococcaceae</taxon>
        <taxon>Sinomonas</taxon>
    </lineage>
</organism>
<dbReference type="InterPro" id="IPR011701">
    <property type="entry name" value="MFS"/>
</dbReference>
<dbReference type="PANTHER" id="PTHR43045">
    <property type="entry name" value="SHIKIMATE TRANSPORTER"/>
    <property type="match status" value="1"/>
</dbReference>
<dbReference type="SUPFAM" id="SSF103473">
    <property type="entry name" value="MFS general substrate transporter"/>
    <property type="match status" value="1"/>
</dbReference>
<dbReference type="CDD" id="cd17369">
    <property type="entry name" value="MFS_ShiA_like"/>
    <property type="match status" value="1"/>
</dbReference>
<dbReference type="PROSITE" id="PS50850">
    <property type="entry name" value="MFS"/>
    <property type="match status" value="1"/>
</dbReference>
<dbReference type="OrthoDB" id="8953821at2"/>
<dbReference type="GO" id="GO:0005886">
    <property type="term" value="C:plasma membrane"/>
    <property type="evidence" value="ECO:0007669"/>
    <property type="project" value="UniProtKB-SubCell"/>
</dbReference>
<keyword evidence="10" id="KW-1185">Reference proteome</keyword>
<keyword evidence="5 7" id="KW-1133">Transmembrane helix</keyword>
<feature type="transmembrane region" description="Helical" evidence="7">
    <location>
        <begin position="92"/>
        <end position="110"/>
    </location>
</feature>
<comment type="subcellular location">
    <subcellularLocation>
        <location evidence="1">Cell membrane</location>
        <topology evidence="1">Multi-pass membrane protein</topology>
    </subcellularLocation>
</comment>
<protein>
    <submittedName>
        <fullName evidence="9">Sugar phosphate permease</fullName>
    </submittedName>
</protein>
<accession>A0A126ZWF9</accession>
<keyword evidence="2" id="KW-0813">Transport</keyword>
<evidence type="ECO:0000259" key="8">
    <source>
        <dbReference type="PROSITE" id="PS50850"/>
    </source>
</evidence>
<keyword evidence="4 7" id="KW-0812">Transmembrane</keyword>
<feature type="transmembrane region" description="Helical" evidence="7">
    <location>
        <begin position="311"/>
        <end position="330"/>
    </location>
</feature>
<proteinExistence type="predicted"/>
<reference evidence="9 10" key="1">
    <citation type="submission" date="2016-02" db="EMBL/GenBank/DDBJ databases">
        <title>Complete genome of Sinomonas atrocyanea KCTC 3377.</title>
        <authorList>
            <person name="Kim K.M."/>
        </authorList>
    </citation>
    <scope>NUCLEOTIDE SEQUENCE [LARGE SCALE GENOMIC DNA]</scope>
    <source>
        <strain evidence="9 10">KCTC 3377</strain>
    </source>
</reference>
<gene>
    <name evidence="9" type="ORF">SA2016_0060</name>
</gene>
<keyword evidence="3" id="KW-1003">Cell membrane</keyword>
<feature type="transmembrane region" description="Helical" evidence="7">
    <location>
        <begin position="20"/>
        <end position="45"/>
    </location>
</feature>
<dbReference type="Pfam" id="PF07690">
    <property type="entry name" value="MFS_1"/>
    <property type="match status" value="1"/>
</dbReference>
<feature type="transmembrane region" description="Helical" evidence="7">
    <location>
        <begin position="336"/>
        <end position="360"/>
    </location>
</feature>
<evidence type="ECO:0000256" key="6">
    <source>
        <dbReference type="ARBA" id="ARBA00023136"/>
    </source>
</evidence>
<feature type="transmembrane region" description="Helical" evidence="7">
    <location>
        <begin position="191"/>
        <end position="210"/>
    </location>
</feature>
<evidence type="ECO:0000256" key="2">
    <source>
        <dbReference type="ARBA" id="ARBA00022448"/>
    </source>
</evidence>
<sequence length="449" mass="47995">MSNVLNPTPEQKAIWVRRAIVAGVIGTTIEWYDFVLFGTASALVFNTLFFPKFDPLLGTAAALTTTAIGYFFRPLGGFVFGALGDRIGRKNVLAATLVLMGLSTALIGVLPTYAQAGIWAPILMLLLRILQGIGAGAEFGGAQVMVSEHASKKRQGLLTSLPGAGLALGIMLGTSFYSLLDFMPKNEFMAYGWRLPFLASVIGIGIGLFIRMRVMESPEYLAVTRTKERPKSPVREVFASHKRNWFVAMFACFAENATTNLVKTFVLAYAATFLHLDKSVGLNGLFVASLVSLFTYPLFGWLGDRLGIGRVYIGSAIAVAAFIIPMFWMINTKSAPVVIIAIVLIYAVAVRGMSATQGAYLANLFPARIRFTGLASSREVGSAISGGIGPVLATLLLAATHSYWPVALYMISQAAITIAAVWIGPSRQRAVGADADAVHEPAAAPLQAS</sequence>
<dbReference type="InterPro" id="IPR036259">
    <property type="entry name" value="MFS_trans_sf"/>
</dbReference>
<feature type="transmembrane region" description="Helical" evidence="7">
    <location>
        <begin position="57"/>
        <end position="80"/>
    </location>
</feature>
<dbReference type="Gene3D" id="1.20.1250.20">
    <property type="entry name" value="MFS general substrate transporter like domains"/>
    <property type="match status" value="2"/>
</dbReference>
<evidence type="ECO:0000256" key="3">
    <source>
        <dbReference type="ARBA" id="ARBA00022475"/>
    </source>
</evidence>
<feature type="transmembrane region" description="Helical" evidence="7">
    <location>
        <begin position="116"/>
        <end position="137"/>
    </location>
</feature>
<feature type="transmembrane region" description="Helical" evidence="7">
    <location>
        <begin position="157"/>
        <end position="179"/>
    </location>
</feature>
<dbReference type="STRING" id="37927.SA2016_0060"/>
<dbReference type="RefSeq" id="WP_066494179.1">
    <property type="nucleotide sequence ID" value="NZ_BJMO01000013.1"/>
</dbReference>
<evidence type="ECO:0000256" key="5">
    <source>
        <dbReference type="ARBA" id="ARBA00022989"/>
    </source>
</evidence>
<dbReference type="KEGG" id="satk:SA2016_0060"/>
<feature type="transmembrane region" description="Helical" evidence="7">
    <location>
        <begin position="406"/>
        <end position="424"/>
    </location>
</feature>
<evidence type="ECO:0000256" key="7">
    <source>
        <dbReference type="SAM" id="Phobius"/>
    </source>
</evidence>
<feature type="domain" description="Major facilitator superfamily (MFS) profile" evidence="8">
    <location>
        <begin position="19"/>
        <end position="429"/>
    </location>
</feature>
<dbReference type="GO" id="GO:0022857">
    <property type="term" value="F:transmembrane transporter activity"/>
    <property type="evidence" value="ECO:0007669"/>
    <property type="project" value="InterPro"/>
</dbReference>
<evidence type="ECO:0000256" key="4">
    <source>
        <dbReference type="ARBA" id="ARBA00022692"/>
    </source>
</evidence>
<feature type="transmembrane region" description="Helical" evidence="7">
    <location>
        <begin position="245"/>
        <end position="274"/>
    </location>
</feature>
<feature type="transmembrane region" description="Helical" evidence="7">
    <location>
        <begin position="280"/>
        <end position="299"/>
    </location>
</feature>
<evidence type="ECO:0000256" key="1">
    <source>
        <dbReference type="ARBA" id="ARBA00004651"/>
    </source>
</evidence>
<keyword evidence="6 7" id="KW-0472">Membrane</keyword>
<evidence type="ECO:0000313" key="10">
    <source>
        <dbReference type="Proteomes" id="UP000070134"/>
    </source>
</evidence>
<dbReference type="AlphaFoldDB" id="A0A126ZWF9"/>
<dbReference type="PANTHER" id="PTHR43045:SF4">
    <property type="entry name" value="TRANSPORTER YDFJ-RELATED"/>
    <property type="match status" value="1"/>
</dbReference>
<dbReference type="EMBL" id="CP014518">
    <property type="protein sequence ID" value="AMM30765.1"/>
    <property type="molecule type" value="Genomic_DNA"/>
</dbReference>
<evidence type="ECO:0000313" key="9">
    <source>
        <dbReference type="EMBL" id="AMM30765.1"/>
    </source>
</evidence>
<dbReference type="Proteomes" id="UP000070134">
    <property type="component" value="Chromosome"/>
</dbReference>
<dbReference type="InterPro" id="IPR020846">
    <property type="entry name" value="MFS_dom"/>
</dbReference>